<keyword evidence="3 6" id="KW-0732">Signal</keyword>
<feature type="signal peptide" evidence="6">
    <location>
        <begin position="1"/>
        <end position="18"/>
    </location>
</feature>
<sequence length="304" mass="32700">MKKFTALCLAGVMAFSLAACGSDSGSGESTQAQETDTQAVTEAAQSESAAQSTDAGADTQASDGETVDLTDIGYDHLIIGVDDTFAPMGFLDENNELVGFDIDLARAAGERLGVEVEFQVINWDMKEQELNQGNVDLIWNGYTITDERREQVNFTDPYLDNEQVVLTMADSGITSLEDLSGKVVAAQINSSAVEALDAHPEISDTFADRPVFDTNDMAIMDMEAGRSDAVVADKVLLDYVIARKDDPSQYMILGEGFGSEEYAVGVRKDDTVLLAALNQVLDEMKADGTAAEISEKWFGADIVK</sequence>
<reference evidence="9 10" key="1">
    <citation type="submission" date="2020-08" db="EMBL/GenBank/DDBJ databases">
        <title>Genomic Encyclopedia of Type Strains, Phase IV (KMG-IV): sequencing the most valuable type-strain genomes for metagenomic binning, comparative biology and taxonomic classification.</title>
        <authorList>
            <person name="Goeker M."/>
        </authorList>
    </citation>
    <scope>NUCLEOTIDE SEQUENCE [LARGE SCALE GENOMIC DNA]</scope>
    <source>
        <strain evidence="9 10">DSM 106146</strain>
    </source>
</reference>
<evidence type="ECO:0000259" key="7">
    <source>
        <dbReference type="SMART" id="SM00062"/>
    </source>
</evidence>
<dbReference type="InterPro" id="IPR001320">
    <property type="entry name" value="Iontro_rcpt_C"/>
</dbReference>
<dbReference type="AlphaFoldDB" id="A0A7W8HCU3"/>
<dbReference type="EMBL" id="JACHFW010000013">
    <property type="protein sequence ID" value="MBB5265638.1"/>
    <property type="molecule type" value="Genomic_DNA"/>
</dbReference>
<dbReference type="SMART" id="SM00062">
    <property type="entry name" value="PBPb"/>
    <property type="match status" value="1"/>
</dbReference>
<dbReference type="InterPro" id="IPR018313">
    <property type="entry name" value="SBP_3_CS"/>
</dbReference>
<dbReference type="RefSeq" id="WP_243164778.1">
    <property type="nucleotide sequence ID" value="NZ_JACHFW010000013.1"/>
</dbReference>
<dbReference type="GO" id="GO:0030313">
    <property type="term" value="C:cell envelope"/>
    <property type="evidence" value="ECO:0007669"/>
    <property type="project" value="UniProtKB-SubCell"/>
</dbReference>
<protein>
    <submittedName>
        <fullName evidence="9">Polar amino acid transport system substrate-binding protein</fullName>
    </submittedName>
</protein>
<evidence type="ECO:0000256" key="5">
    <source>
        <dbReference type="SAM" id="MobiDB-lite"/>
    </source>
</evidence>
<keyword evidence="10" id="KW-1185">Reference proteome</keyword>
<dbReference type="Gene3D" id="3.40.190.10">
    <property type="entry name" value="Periplasmic binding protein-like II"/>
    <property type="match status" value="2"/>
</dbReference>
<dbReference type="PANTHER" id="PTHR35936">
    <property type="entry name" value="MEMBRANE-BOUND LYTIC MUREIN TRANSGLYCOSYLASE F"/>
    <property type="match status" value="1"/>
</dbReference>
<comment type="caution">
    <text evidence="9">The sequence shown here is derived from an EMBL/GenBank/DDBJ whole genome shotgun (WGS) entry which is preliminary data.</text>
</comment>
<feature type="chain" id="PRO_5039720478" evidence="6">
    <location>
        <begin position="19"/>
        <end position="304"/>
    </location>
</feature>
<evidence type="ECO:0000256" key="1">
    <source>
        <dbReference type="ARBA" id="ARBA00004196"/>
    </source>
</evidence>
<comment type="subcellular location">
    <subcellularLocation>
        <location evidence="1">Cell envelope</location>
    </subcellularLocation>
</comment>
<feature type="compositionally biased region" description="Low complexity" evidence="5">
    <location>
        <begin position="38"/>
        <end position="55"/>
    </location>
</feature>
<dbReference type="GO" id="GO:0015276">
    <property type="term" value="F:ligand-gated monoatomic ion channel activity"/>
    <property type="evidence" value="ECO:0007669"/>
    <property type="project" value="InterPro"/>
</dbReference>
<feature type="domain" description="Ionotropic glutamate receptor C-terminal" evidence="8">
    <location>
        <begin position="76"/>
        <end position="300"/>
    </location>
</feature>
<feature type="domain" description="Solute-binding protein family 3/N-terminal" evidence="7">
    <location>
        <begin position="76"/>
        <end position="301"/>
    </location>
</feature>
<dbReference type="Proteomes" id="UP000543642">
    <property type="component" value="Unassembled WGS sequence"/>
</dbReference>
<feature type="compositionally biased region" description="Polar residues" evidence="5">
    <location>
        <begin position="24"/>
        <end position="37"/>
    </location>
</feature>
<dbReference type="SUPFAM" id="SSF53850">
    <property type="entry name" value="Periplasmic binding protein-like II"/>
    <property type="match status" value="1"/>
</dbReference>
<proteinExistence type="inferred from homology"/>
<gene>
    <name evidence="9" type="ORF">HNP82_002785</name>
</gene>
<evidence type="ECO:0000259" key="8">
    <source>
        <dbReference type="SMART" id="SM00079"/>
    </source>
</evidence>
<accession>A0A7W8HCU3</accession>
<dbReference type="PROSITE" id="PS51257">
    <property type="entry name" value="PROKAR_LIPOPROTEIN"/>
    <property type="match status" value="1"/>
</dbReference>
<organism evidence="9 10">
    <name type="scientific">Catenibacillus scindens</name>
    <dbReference type="NCBI Taxonomy" id="673271"/>
    <lineage>
        <taxon>Bacteria</taxon>
        <taxon>Bacillati</taxon>
        <taxon>Bacillota</taxon>
        <taxon>Clostridia</taxon>
        <taxon>Lachnospirales</taxon>
        <taxon>Lachnospiraceae</taxon>
        <taxon>Catenibacillus</taxon>
    </lineage>
</organism>
<comment type="similarity">
    <text evidence="2 4">Belongs to the bacterial solute-binding protein 3 family.</text>
</comment>
<evidence type="ECO:0000313" key="10">
    <source>
        <dbReference type="Proteomes" id="UP000543642"/>
    </source>
</evidence>
<evidence type="ECO:0000256" key="4">
    <source>
        <dbReference type="RuleBase" id="RU003744"/>
    </source>
</evidence>
<evidence type="ECO:0000313" key="9">
    <source>
        <dbReference type="EMBL" id="MBB5265638.1"/>
    </source>
</evidence>
<dbReference type="PANTHER" id="PTHR35936:SF34">
    <property type="entry name" value="ABC TRANSPORTER EXTRACELLULAR-BINDING PROTEIN YCKB-RELATED"/>
    <property type="match status" value="1"/>
</dbReference>
<dbReference type="CDD" id="cd00996">
    <property type="entry name" value="PBP2_AatB_like"/>
    <property type="match status" value="1"/>
</dbReference>
<dbReference type="SMART" id="SM00079">
    <property type="entry name" value="PBPe"/>
    <property type="match status" value="1"/>
</dbReference>
<dbReference type="Pfam" id="PF00497">
    <property type="entry name" value="SBP_bac_3"/>
    <property type="match status" value="1"/>
</dbReference>
<name>A0A7W8HCU3_9FIRM</name>
<feature type="region of interest" description="Disordered" evidence="5">
    <location>
        <begin position="24"/>
        <end position="64"/>
    </location>
</feature>
<evidence type="ECO:0000256" key="6">
    <source>
        <dbReference type="SAM" id="SignalP"/>
    </source>
</evidence>
<dbReference type="GO" id="GO:0016020">
    <property type="term" value="C:membrane"/>
    <property type="evidence" value="ECO:0007669"/>
    <property type="project" value="InterPro"/>
</dbReference>
<evidence type="ECO:0000256" key="3">
    <source>
        <dbReference type="ARBA" id="ARBA00022729"/>
    </source>
</evidence>
<dbReference type="PROSITE" id="PS01039">
    <property type="entry name" value="SBP_BACTERIAL_3"/>
    <property type="match status" value="1"/>
</dbReference>
<dbReference type="InterPro" id="IPR001638">
    <property type="entry name" value="Solute-binding_3/MltF_N"/>
</dbReference>
<evidence type="ECO:0000256" key="2">
    <source>
        <dbReference type="ARBA" id="ARBA00010333"/>
    </source>
</evidence>